<comment type="caution">
    <text evidence="4">The sequence shown here is derived from an EMBL/GenBank/DDBJ whole genome shotgun (WGS) entry which is preliminary data.</text>
</comment>
<keyword evidence="2" id="KW-0677">Repeat</keyword>
<proteinExistence type="predicted"/>
<dbReference type="InterPro" id="IPR051944">
    <property type="entry name" value="BEACH_domain_protein"/>
</dbReference>
<dbReference type="Pfam" id="PF02138">
    <property type="entry name" value="Beach"/>
    <property type="match status" value="1"/>
</dbReference>
<accession>A0A9Q0RGC0</accession>
<dbReference type="InterPro" id="IPR000409">
    <property type="entry name" value="BEACH_dom"/>
</dbReference>
<protein>
    <submittedName>
        <fullName evidence="4">Beige/beach-related</fullName>
    </submittedName>
</protein>
<evidence type="ECO:0000259" key="3">
    <source>
        <dbReference type="PROSITE" id="PS50197"/>
    </source>
</evidence>
<dbReference type="PANTHER" id="PTHR46108:SF4">
    <property type="entry name" value="BLUE CHEESE"/>
    <property type="match status" value="1"/>
</dbReference>
<gene>
    <name evidence="4" type="ORF">M0811_14632</name>
</gene>
<sequence length="82" mass="9597">MWEDPIIPKFHYGAHYSSAAIVLYYLVRLEPFTTQFVHLQGGKFDHAERLFHSIQKTFLSASKVTMSDVKELILEFSIFLNF</sequence>
<dbReference type="Proteomes" id="UP001149090">
    <property type="component" value="Unassembled WGS sequence"/>
</dbReference>
<evidence type="ECO:0000313" key="5">
    <source>
        <dbReference type="Proteomes" id="UP001149090"/>
    </source>
</evidence>
<dbReference type="InterPro" id="IPR036372">
    <property type="entry name" value="BEACH_dom_sf"/>
</dbReference>
<dbReference type="SMART" id="SM01026">
    <property type="entry name" value="Beach"/>
    <property type="match status" value="1"/>
</dbReference>
<evidence type="ECO:0000256" key="2">
    <source>
        <dbReference type="ARBA" id="ARBA00022737"/>
    </source>
</evidence>
<dbReference type="OrthoDB" id="26681at2759"/>
<dbReference type="PROSITE" id="PS50197">
    <property type="entry name" value="BEACH"/>
    <property type="match status" value="1"/>
</dbReference>
<keyword evidence="1" id="KW-0853">WD repeat</keyword>
<dbReference type="AlphaFoldDB" id="A0A9Q0RGC0"/>
<name>A0A9Q0RGC0_ANAIG</name>
<dbReference type="SUPFAM" id="SSF81837">
    <property type="entry name" value="BEACH domain"/>
    <property type="match status" value="1"/>
</dbReference>
<dbReference type="PANTHER" id="PTHR46108">
    <property type="entry name" value="BLUE CHEESE"/>
    <property type="match status" value="1"/>
</dbReference>
<dbReference type="EMBL" id="JAPDFW010000041">
    <property type="protein sequence ID" value="KAJ5079062.1"/>
    <property type="molecule type" value="Genomic_DNA"/>
</dbReference>
<evidence type="ECO:0000256" key="1">
    <source>
        <dbReference type="ARBA" id="ARBA00022574"/>
    </source>
</evidence>
<dbReference type="Gene3D" id="1.10.1540.10">
    <property type="entry name" value="BEACH domain"/>
    <property type="match status" value="1"/>
</dbReference>
<evidence type="ECO:0000313" key="4">
    <source>
        <dbReference type="EMBL" id="KAJ5079062.1"/>
    </source>
</evidence>
<feature type="domain" description="BEACH" evidence="3">
    <location>
        <begin position="1"/>
        <end position="82"/>
    </location>
</feature>
<reference evidence="4" key="1">
    <citation type="submission" date="2022-10" db="EMBL/GenBank/DDBJ databases">
        <title>Novel sulphate-reducing endosymbionts in the free-living metamonad Anaeramoeba.</title>
        <authorList>
            <person name="Jerlstrom-Hultqvist J."/>
            <person name="Cepicka I."/>
            <person name="Gallot-Lavallee L."/>
            <person name="Salas-Leiva D."/>
            <person name="Curtis B.A."/>
            <person name="Zahonova K."/>
            <person name="Pipaliya S."/>
            <person name="Dacks J."/>
            <person name="Roger A.J."/>
        </authorList>
    </citation>
    <scope>NUCLEOTIDE SEQUENCE</scope>
    <source>
        <strain evidence="4">BMAN</strain>
    </source>
</reference>
<keyword evidence="5" id="KW-1185">Reference proteome</keyword>
<organism evidence="4 5">
    <name type="scientific">Anaeramoeba ignava</name>
    <name type="common">Anaerobic marine amoeba</name>
    <dbReference type="NCBI Taxonomy" id="1746090"/>
    <lineage>
        <taxon>Eukaryota</taxon>
        <taxon>Metamonada</taxon>
        <taxon>Anaeramoebidae</taxon>
        <taxon>Anaeramoeba</taxon>
    </lineage>
</organism>